<evidence type="ECO:0000313" key="1">
    <source>
        <dbReference type="EMBL" id="KAJ1136259.1"/>
    </source>
</evidence>
<proteinExistence type="predicted"/>
<dbReference type="Proteomes" id="UP001066276">
    <property type="component" value="Chromosome 6"/>
</dbReference>
<evidence type="ECO:0000313" key="2">
    <source>
        <dbReference type="Proteomes" id="UP001066276"/>
    </source>
</evidence>
<dbReference type="AlphaFoldDB" id="A0AAV7Q7P1"/>
<sequence>MRGGHHSPAPSPHAGLLPILGRPVWRLYRGRLIHYSYYAKDSVILGRFLRAQGRSRNSVPPDSTMPYFTDTRQQGNVICTSASIHAPHPGRDSDCQQLDLISPNNYHYIYPPQTGHFTQAVLMRSRYRRTESAHL</sequence>
<organism evidence="1 2">
    <name type="scientific">Pleurodeles waltl</name>
    <name type="common">Iberian ribbed newt</name>
    <dbReference type="NCBI Taxonomy" id="8319"/>
    <lineage>
        <taxon>Eukaryota</taxon>
        <taxon>Metazoa</taxon>
        <taxon>Chordata</taxon>
        <taxon>Craniata</taxon>
        <taxon>Vertebrata</taxon>
        <taxon>Euteleostomi</taxon>
        <taxon>Amphibia</taxon>
        <taxon>Batrachia</taxon>
        <taxon>Caudata</taxon>
        <taxon>Salamandroidea</taxon>
        <taxon>Salamandridae</taxon>
        <taxon>Pleurodelinae</taxon>
        <taxon>Pleurodeles</taxon>
    </lineage>
</organism>
<comment type="caution">
    <text evidence="1">The sequence shown here is derived from an EMBL/GenBank/DDBJ whole genome shotgun (WGS) entry which is preliminary data.</text>
</comment>
<name>A0AAV7Q7P1_PLEWA</name>
<gene>
    <name evidence="1" type="ORF">NDU88_002676</name>
</gene>
<reference evidence="1" key="1">
    <citation type="journal article" date="2022" name="bioRxiv">
        <title>Sequencing and chromosome-scale assembly of the giantPleurodeles waltlgenome.</title>
        <authorList>
            <person name="Brown T."/>
            <person name="Elewa A."/>
            <person name="Iarovenko S."/>
            <person name="Subramanian E."/>
            <person name="Araus A.J."/>
            <person name="Petzold A."/>
            <person name="Susuki M."/>
            <person name="Suzuki K.-i.T."/>
            <person name="Hayashi T."/>
            <person name="Toyoda A."/>
            <person name="Oliveira C."/>
            <person name="Osipova E."/>
            <person name="Leigh N.D."/>
            <person name="Simon A."/>
            <person name="Yun M.H."/>
        </authorList>
    </citation>
    <scope>NUCLEOTIDE SEQUENCE</scope>
    <source>
        <strain evidence="1">20211129_DDA</strain>
        <tissue evidence="1">Liver</tissue>
    </source>
</reference>
<accession>A0AAV7Q7P1</accession>
<keyword evidence="2" id="KW-1185">Reference proteome</keyword>
<dbReference type="EMBL" id="JANPWB010000010">
    <property type="protein sequence ID" value="KAJ1136259.1"/>
    <property type="molecule type" value="Genomic_DNA"/>
</dbReference>
<protein>
    <submittedName>
        <fullName evidence="1">Uncharacterized protein</fullName>
    </submittedName>
</protein>